<dbReference type="Proteomes" id="UP001416858">
    <property type="component" value="Unassembled WGS sequence"/>
</dbReference>
<dbReference type="EMBL" id="BAABRO010000005">
    <property type="protein sequence ID" value="GAA5507264.1"/>
    <property type="molecule type" value="Genomic_DNA"/>
</dbReference>
<accession>A0ABP9VPZ8</accession>
<evidence type="ECO:0000313" key="2">
    <source>
        <dbReference type="EMBL" id="GAA5507264.1"/>
    </source>
</evidence>
<feature type="region of interest" description="Disordered" evidence="1">
    <location>
        <begin position="1"/>
        <end position="27"/>
    </location>
</feature>
<dbReference type="SUPFAM" id="SSF53795">
    <property type="entry name" value="PEP carboxykinase-like"/>
    <property type="match status" value="1"/>
</dbReference>
<organism evidence="2 3">
    <name type="scientific">Novipirellula caenicola</name>
    <dbReference type="NCBI Taxonomy" id="1536901"/>
    <lineage>
        <taxon>Bacteria</taxon>
        <taxon>Pseudomonadati</taxon>
        <taxon>Planctomycetota</taxon>
        <taxon>Planctomycetia</taxon>
        <taxon>Pirellulales</taxon>
        <taxon>Pirellulaceae</taxon>
        <taxon>Novipirellula</taxon>
    </lineage>
</organism>
<evidence type="ECO:0008006" key="4">
    <source>
        <dbReference type="Google" id="ProtNLM"/>
    </source>
</evidence>
<comment type="caution">
    <text evidence="2">The sequence shown here is derived from an EMBL/GenBank/DDBJ whole genome shotgun (WGS) entry which is preliminary data.</text>
</comment>
<protein>
    <recommendedName>
        <fullName evidence="4">HPr kinase/phosphorylase</fullName>
    </recommendedName>
</protein>
<keyword evidence="3" id="KW-1185">Reference proteome</keyword>
<reference evidence="2 3" key="1">
    <citation type="submission" date="2024-02" db="EMBL/GenBank/DDBJ databases">
        <title>Rhodopirellula caenicola NBRC 110016.</title>
        <authorList>
            <person name="Ichikawa N."/>
            <person name="Katano-Makiyama Y."/>
            <person name="Hidaka K."/>
        </authorList>
    </citation>
    <scope>NUCLEOTIDE SEQUENCE [LARGE SCALE GENOMIC DNA]</scope>
    <source>
        <strain evidence="2 3">NBRC 110016</strain>
    </source>
</reference>
<dbReference type="InterPro" id="IPR027417">
    <property type="entry name" value="P-loop_NTPase"/>
</dbReference>
<evidence type="ECO:0000256" key="1">
    <source>
        <dbReference type="SAM" id="MobiDB-lite"/>
    </source>
</evidence>
<sequence>MKSSVTLDNRLNAPNSTSAHTDTETATVHPRFEVGGVRIAIEHDAPQQSEKLHRLWRELFVVSAADPAQHAALLRIHFSSERGVNFGADAKLLCDASGLRVARLESGFVLDCRGARLHINTTDGVGHGDLQESFFFLPSDQQRRFLLLALVMLIRRHQRFALHAGGIARAGQGCLIAGRSGSGKTTLGLSLIQQGWSYLSDDVVVLREGLEGIDALGINRGLGCTPQTAERFQQLLHCRDRIGEKWIMQLNSNTSVPVTDCRPNLLLFPIIGNRSDSRLIPLGPCEAVNELIQFSAGIMTSHEEAGRQLQILNRLVAQSRAFRMIAGRDVIACPERVDDLIQNSTEA</sequence>
<dbReference type="Gene3D" id="3.40.50.300">
    <property type="entry name" value="P-loop containing nucleotide triphosphate hydrolases"/>
    <property type="match status" value="1"/>
</dbReference>
<name>A0ABP9VPZ8_9BACT</name>
<feature type="compositionally biased region" description="Polar residues" evidence="1">
    <location>
        <begin position="1"/>
        <end position="26"/>
    </location>
</feature>
<gene>
    <name evidence="2" type="ORF">Rcae01_02719</name>
</gene>
<proteinExistence type="predicted"/>
<evidence type="ECO:0000313" key="3">
    <source>
        <dbReference type="Proteomes" id="UP001416858"/>
    </source>
</evidence>